<keyword evidence="2" id="KW-0547">Nucleotide-binding</keyword>
<evidence type="ECO:0000313" key="2">
    <source>
        <dbReference type="EMBL" id="EID79045.1"/>
    </source>
</evidence>
<keyword evidence="2" id="KW-0067">ATP-binding</keyword>
<protein>
    <submittedName>
        <fullName evidence="2">ABC transporter ATP-binding protein</fullName>
    </submittedName>
</protein>
<comment type="caution">
    <text evidence="2">The sequence shown here is derived from an EMBL/GenBank/DDBJ whole genome shotgun (WGS) entry which is preliminary data.</text>
</comment>
<sequence>MSEEKDESQIAREQALVEAGHHRGGTEERWKALSRRFSRLQGCRFARPCSVVRSGQGDHAYAAPNAQAAIRESIDAEQDTQVLPAGGANIWTPA</sequence>
<dbReference type="Proteomes" id="UP000006447">
    <property type="component" value="Unassembled WGS sequence"/>
</dbReference>
<name>I0WRM9_RHOOP</name>
<feature type="region of interest" description="Disordered" evidence="1">
    <location>
        <begin position="1"/>
        <end position="27"/>
    </location>
</feature>
<reference evidence="2 3" key="1">
    <citation type="journal article" date="2012" name="J. Bacteriol.">
        <title>Draft genome sequence of the nitrophenol-degrading actinomycete Rhodococcus imtechensis RKJ300.</title>
        <authorList>
            <person name="Vikram S."/>
            <person name="Kumar S."/>
            <person name="Subramanian S."/>
            <person name="Raghava G.P."/>
        </authorList>
    </citation>
    <scope>NUCLEOTIDE SEQUENCE [LARGE SCALE GENOMIC DNA]</scope>
    <source>
        <strain evidence="2 3">RKJ300</strain>
    </source>
</reference>
<gene>
    <name evidence="2" type="ORF">W59_15351</name>
</gene>
<dbReference type="GO" id="GO:0005524">
    <property type="term" value="F:ATP binding"/>
    <property type="evidence" value="ECO:0007669"/>
    <property type="project" value="UniProtKB-KW"/>
</dbReference>
<dbReference type="AlphaFoldDB" id="I0WRM9"/>
<organism evidence="2 3">
    <name type="scientific">Rhodococcus opacus RKJ300 = JCM 13270</name>
    <dbReference type="NCBI Taxonomy" id="1165867"/>
    <lineage>
        <taxon>Bacteria</taxon>
        <taxon>Bacillati</taxon>
        <taxon>Actinomycetota</taxon>
        <taxon>Actinomycetes</taxon>
        <taxon>Mycobacteriales</taxon>
        <taxon>Nocardiaceae</taxon>
        <taxon>Rhodococcus</taxon>
    </lineage>
</organism>
<evidence type="ECO:0000256" key="1">
    <source>
        <dbReference type="SAM" id="MobiDB-lite"/>
    </source>
</evidence>
<dbReference type="EMBL" id="AJJH01000091">
    <property type="protein sequence ID" value="EID79045.1"/>
    <property type="molecule type" value="Genomic_DNA"/>
</dbReference>
<evidence type="ECO:0000313" key="3">
    <source>
        <dbReference type="Proteomes" id="UP000006447"/>
    </source>
</evidence>
<accession>I0WRM9</accession>
<proteinExistence type="predicted"/>